<dbReference type="Pfam" id="PF04612">
    <property type="entry name" value="T2SSM"/>
    <property type="match status" value="1"/>
</dbReference>
<evidence type="ECO:0000256" key="5">
    <source>
        <dbReference type="ARBA" id="ARBA00022519"/>
    </source>
</evidence>
<keyword evidence="9 10" id="KW-0472">Membrane</keyword>
<evidence type="ECO:0000256" key="2">
    <source>
        <dbReference type="ARBA" id="ARBA00010637"/>
    </source>
</evidence>
<protein>
    <submittedName>
        <fullName evidence="11">Type II secretion system protein M</fullName>
    </submittedName>
</protein>
<evidence type="ECO:0000256" key="8">
    <source>
        <dbReference type="ARBA" id="ARBA00022989"/>
    </source>
</evidence>
<keyword evidence="6 10" id="KW-0812">Transmembrane</keyword>
<organism evidence="11 12">
    <name type="scientific">Thiomicrorhabdus heinhorstiae</name>
    <dbReference type="NCBI Taxonomy" id="2748010"/>
    <lineage>
        <taxon>Bacteria</taxon>
        <taxon>Pseudomonadati</taxon>
        <taxon>Pseudomonadota</taxon>
        <taxon>Gammaproteobacteria</taxon>
        <taxon>Thiotrichales</taxon>
        <taxon>Piscirickettsiaceae</taxon>
        <taxon>Thiomicrorhabdus</taxon>
    </lineage>
</organism>
<keyword evidence="12" id="KW-1185">Reference proteome</keyword>
<comment type="caution">
    <text evidence="11">The sequence shown here is derived from an EMBL/GenBank/DDBJ whole genome shotgun (WGS) entry which is preliminary data.</text>
</comment>
<dbReference type="EMBL" id="JACBGI020000009">
    <property type="protein sequence ID" value="MBF6057969.1"/>
    <property type="molecule type" value="Genomic_DNA"/>
</dbReference>
<dbReference type="RefSeq" id="WP_185978116.1">
    <property type="nucleotide sequence ID" value="NZ_JACBGI020000009.1"/>
</dbReference>
<keyword evidence="3" id="KW-0813">Transport</keyword>
<evidence type="ECO:0000256" key="9">
    <source>
        <dbReference type="ARBA" id="ARBA00023136"/>
    </source>
</evidence>
<comment type="similarity">
    <text evidence="2">Belongs to the GSP M family.</text>
</comment>
<evidence type="ECO:0000256" key="6">
    <source>
        <dbReference type="ARBA" id="ARBA00022692"/>
    </source>
</evidence>
<keyword evidence="7" id="KW-0653">Protein transport</keyword>
<gene>
    <name evidence="11" type="ORF">H8792_006395</name>
</gene>
<reference evidence="11 12" key="2">
    <citation type="submission" date="2020-11" db="EMBL/GenBank/DDBJ databases">
        <title>Sulfur oxidizing isolate from Hospital Hole Sinkhole.</title>
        <authorList>
            <person name="Scott K.M."/>
        </authorList>
    </citation>
    <scope>NUCLEOTIDE SEQUENCE [LARGE SCALE GENOMIC DNA]</scope>
    <source>
        <strain evidence="11 12">HH1</strain>
    </source>
</reference>
<dbReference type="Proteomes" id="UP001193680">
    <property type="component" value="Unassembled WGS sequence"/>
</dbReference>
<comment type="subcellular location">
    <subcellularLocation>
        <location evidence="1">Cell inner membrane</location>
        <topology evidence="1">Single-pass membrane protein</topology>
    </subcellularLocation>
</comment>
<evidence type="ECO:0000256" key="10">
    <source>
        <dbReference type="SAM" id="Phobius"/>
    </source>
</evidence>
<dbReference type="Gene3D" id="3.30.1360.100">
    <property type="entry name" value="General secretion pathway protein M, EpsM"/>
    <property type="match status" value="1"/>
</dbReference>
<evidence type="ECO:0000256" key="4">
    <source>
        <dbReference type="ARBA" id="ARBA00022475"/>
    </source>
</evidence>
<feature type="transmembrane region" description="Helical" evidence="10">
    <location>
        <begin position="20"/>
        <end position="38"/>
    </location>
</feature>
<keyword evidence="5" id="KW-0997">Cell inner membrane</keyword>
<evidence type="ECO:0000256" key="7">
    <source>
        <dbReference type="ARBA" id="ARBA00022927"/>
    </source>
</evidence>
<dbReference type="InterPro" id="IPR023229">
    <property type="entry name" value="T2SS_M_periplasmic_sf"/>
</dbReference>
<evidence type="ECO:0000256" key="3">
    <source>
        <dbReference type="ARBA" id="ARBA00022448"/>
    </source>
</evidence>
<evidence type="ECO:0000313" key="12">
    <source>
        <dbReference type="Proteomes" id="UP001193680"/>
    </source>
</evidence>
<dbReference type="InterPro" id="IPR007690">
    <property type="entry name" value="T2SS_GspM"/>
</dbReference>
<reference evidence="11 12" key="1">
    <citation type="submission" date="2020-06" db="EMBL/GenBank/DDBJ databases">
        <authorList>
            <person name="Scott K."/>
        </authorList>
    </citation>
    <scope>NUCLEOTIDE SEQUENCE [LARGE SCALE GENOMIC DNA]</scope>
    <source>
        <strain evidence="11 12">HH1</strain>
    </source>
</reference>
<proteinExistence type="inferred from homology"/>
<name>A0ABS0BX45_9GAMM</name>
<evidence type="ECO:0000313" key="11">
    <source>
        <dbReference type="EMBL" id="MBF6057969.1"/>
    </source>
</evidence>
<accession>A0ABS0BX45</accession>
<keyword evidence="4" id="KW-1003">Cell membrane</keyword>
<dbReference type="SUPFAM" id="SSF103054">
    <property type="entry name" value="General secretion pathway protein M, EpsM"/>
    <property type="match status" value="1"/>
</dbReference>
<evidence type="ECO:0000256" key="1">
    <source>
        <dbReference type="ARBA" id="ARBA00004377"/>
    </source>
</evidence>
<sequence>MLPHLKQKWQELAARERALIVALAGFLLVMALYQWLWLPVQDARQEAQNQMDTAKQEWLWLVEKAPSVPGSAALRQTSVLPTDKTELMALLQKRLKQENLYDDLQQIQLSSKGVKVAFENVDAARLLRWLEGLEREAILPSKMSLSPLESEQPQEVVGKISAQIDFEVGQ</sequence>
<keyword evidence="8 10" id="KW-1133">Transmembrane helix</keyword>